<keyword evidence="5 8" id="KW-0663">Pyridoxal phosphate</keyword>
<comment type="similarity">
    <text evidence="4 8">Belongs to the class-III pyridoxal-phosphate-dependent aminotransferase family. HemL subfamily.</text>
</comment>
<dbReference type="InterPro" id="IPR015421">
    <property type="entry name" value="PyrdxlP-dep_Trfase_major"/>
</dbReference>
<dbReference type="PANTHER" id="PTHR43713:SF3">
    <property type="entry name" value="GLUTAMATE-1-SEMIALDEHYDE 2,1-AMINOMUTASE 1, CHLOROPLASTIC-RELATED"/>
    <property type="match status" value="1"/>
</dbReference>
<comment type="catalytic activity">
    <reaction evidence="1 8">
        <text>(S)-4-amino-5-oxopentanoate = 5-aminolevulinate</text>
        <dbReference type="Rhea" id="RHEA:14265"/>
        <dbReference type="ChEBI" id="CHEBI:57501"/>
        <dbReference type="ChEBI" id="CHEBI:356416"/>
        <dbReference type="EC" id="5.4.3.8"/>
    </reaction>
</comment>
<dbReference type="GO" id="GO:0008483">
    <property type="term" value="F:transaminase activity"/>
    <property type="evidence" value="ECO:0007669"/>
    <property type="project" value="InterPro"/>
</dbReference>
<dbReference type="PANTHER" id="PTHR43713">
    <property type="entry name" value="GLUTAMATE-1-SEMIALDEHYDE 2,1-AMINOMUTASE"/>
    <property type="match status" value="1"/>
</dbReference>
<dbReference type="InterPro" id="IPR005814">
    <property type="entry name" value="Aminotrans_3"/>
</dbReference>
<proteinExistence type="inferred from homology"/>
<dbReference type="GO" id="GO:0042286">
    <property type="term" value="F:glutamate-1-semialdehyde 2,1-aminomutase activity"/>
    <property type="evidence" value="ECO:0007669"/>
    <property type="project" value="UniProtKB-UniRule"/>
</dbReference>
<dbReference type="FunFam" id="3.40.640.10:FF:000021">
    <property type="entry name" value="Glutamate-1-semialdehyde 2,1-aminomutase"/>
    <property type="match status" value="1"/>
</dbReference>
<dbReference type="Pfam" id="PF00202">
    <property type="entry name" value="Aminotran_3"/>
    <property type="match status" value="1"/>
</dbReference>
<evidence type="ECO:0000256" key="1">
    <source>
        <dbReference type="ARBA" id="ARBA00001579"/>
    </source>
</evidence>
<evidence type="ECO:0000256" key="2">
    <source>
        <dbReference type="ARBA" id="ARBA00001933"/>
    </source>
</evidence>
<dbReference type="Gene3D" id="3.90.1150.10">
    <property type="entry name" value="Aspartate Aminotransferase, domain 1"/>
    <property type="match status" value="1"/>
</dbReference>
<dbReference type="InterPro" id="IPR004639">
    <property type="entry name" value="4pyrrol_synth_GluAld_NH2Trfase"/>
</dbReference>
<dbReference type="UniPathway" id="UPA00251">
    <property type="reaction ID" value="UER00317"/>
</dbReference>
<sequence length="447" mass="47794">MINLVEELPPGALPQAQRAARYKASLALATQIKEVIPGGVDSPFRAFHEVGGEAIFFEKALGAKLFDLDGNQYIDYLGAWGPAILGHAHPQVVESVKATIDNGAVFGAPHRLELQLASLIIETIPSIESIRFVNSGTEAVMSAIRLARGFTGREKIVMFEGGYHGHSDSVLASTGHCSSSGIVSAASNSTLMVPYNNLAALEELFASRPKTIAAVLVEPVCGSMGLVKAQPGFLAGLSQLCRKYGALLIFDEVITGFRVALGGAQALYDIEPDLTCFGKALGGGMPIGAYGGRREIMQKLMPLGDVYQAGTFSGNPATMAGGITTIEVLKESNPFPHMEEMAKILFQGLEKLKLKKGYPISPEREGSMFGFNFSERPVQDFADAKKINTKAYAAFFHHLLDQGVYLPPSAHDAAVLSAAHCLADIEETLDKVEAALEFAFNFAVKLD</sequence>
<keyword evidence="6 8" id="KW-0413">Isomerase</keyword>
<evidence type="ECO:0000256" key="5">
    <source>
        <dbReference type="ARBA" id="ARBA00022898"/>
    </source>
</evidence>
<dbReference type="Proteomes" id="UP000664277">
    <property type="component" value="Unassembled WGS sequence"/>
</dbReference>
<comment type="subcellular location">
    <subcellularLocation>
        <location evidence="8">Cytoplasm</location>
    </subcellularLocation>
</comment>
<dbReference type="EMBL" id="JAFLCK010000008">
    <property type="protein sequence ID" value="MBN8660198.1"/>
    <property type="molecule type" value="Genomic_DNA"/>
</dbReference>
<dbReference type="AlphaFoldDB" id="A0A8J7PHB3"/>
<dbReference type="HAMAP" id="MF_00375">
    <property type="entry name" value="HemL_aminotrans_3"/>
    <property type="match status" value="1"/>
</dbReference>
<dbReference type="SUPFAM" id="SSF53383">
    <property type="entry name" value="PLP-dependent transferases"/>
    <property type="match status" value="1"/>
</dbReference>
<keyword evidence="8" id="KW-0963">Cytoplasm</keyword>
<evidence type="ECO:0000313" key="10">
    <source>
        <dbReference type="Proteomes" id="UP000664277"/>
    </source>
</evidence>
<keyword evidence="7 8" id="KW-0627">Porphyrin biosynthesis</keyword>
<dbReference type="EC" id="5.4.3.8" evidence="8"/>
<comment type="cofactor">
    <cofactor evidence="2 8">
        <name>pyridoxal 5'-phosphate</name>
        <dbReference type="ChEBI" id="CHEBI:597326"/>
    </cofactor>
</comment>
<dbReference type="PROSITE" id="PS00600">
    <property type="entry name" value="AA_TRANSFER_CLASS_3"/>
    <property type="match status" value="1"/>
</dbReference>
<comment type="caution">
    <text evidence="9">The sequence shown here is derived from an EMBL/GenBank/DDBJ whole genome shotgun (WGS) entry which is preliminary data.</text>
</comment>
<comment type="pathway">
    <text evidence="3">Porphyrin-containing compound metabolism; protoporphyrin-IX biosynthesis; 5-aminolevulinate from L-glutamyl-tRNA(Glu): step 2/2.</text>
</comment>
<evidence type="ECO:0000313" key="9">
    <source>
        <dbReference type="EMBL" id="MBN8660198.1"/>
    </source>
</evidence>
<dbReference type="GO" id="GO:0006782">
    <property type="term" value="P:protoporphyrinogen IX biosynthetic process"/>
    <property type="evidence" value="ECO:0007669"/>
    <property type="project" value="UniProtKB-UniRule"/>
</dbReference>
<reference evidence="9" key="1">
    <citation type="submission" date="2021-02" db="EMBL/GenBank/DDBJ databases">
        <title>Genome-Resolved Metagenomics of a Microbial Community Performing Photosynthetic Biological Nutrient Removal.</title>
        <authorList>
            <person name="Mcdaniel E.A."/>
        </authorList>
    </citation>
    <scope>NUCLEOTIDE SEQUENCE</scope>
    <source>
        <strain evidence="9">UWPOB_OBS1</strain>
    </source>
</reference>
<evidence type="ECO:0000256" key="3">
    <source>
        <dbReference type="ARBA" id="ARBA00004819"/>
    </source>
</evidence>
<dbReference type="InterPro" id="IPR015424">
    <property type="entry name" value="PyrdxlP-dep_Trfase"/>
</dbReference>
<evidence type="ECO:0000256" key="8">
    <source>
        <dbReference type="HAMAP-Rule" id="MF_00375"/>
    </source>
</evidence>
<dbReference type="NCBIfam" id="NF000818">
    <property type="entry name" value="PRK00062.1"/>
    <property type="match status" value="1"/>
</dbReference>
<dbReference type="GO" id="GO:0005737">
    <property type="term" value="C:cytoplasm"/>
    <property type="evidence" value="ECO:0007669"/>
    <property type="project" value="UniProtKB-SubCell"/>
</dbReference>
<feature type="modified residue" description="N6-(pyridoxal phosphate)lysine" evidence="8">
    <location>
        <position position="279"/>
    </location>
</feature>
<dbReference type="InterPro" id="IPR015422">
    <property type="entry name" value="PyrdxlP-dep_Trfase_small"/>
</dbReference>
<dbReference type="InterPro" id="IPR049704">
    <property type="entry name" value="Aminotrans_3_PPA_site"/>
</dbReference>
<evidence type="ECO:0000256" key="6">
    <source>
        <dbReference type="ARBA" id="ARBA00023235"/>
    </source>
</evidence>
<dbReference type="GO" id="GO:0030170">
    <property type="term" value="F:pyridoxal phosphate binding"/>
    <property type="evidence" value="ECO:0007669"/>
    <property type="project" value="InterPro"/>
</dbReference>
<name>A0A8J7PHB3_9BACT</name>
<dbReference type="Gene3D" id="3.40.640.10">
    <property type="entry name" value="Type I PLP-dependent aspartate aminotransferase-like (Major domain)"/>
    <property type="match status" value="1"/>
</dbReference>
<evidence type="ECO:0000256" key="4">
    <source>
        <dbReference type="ARBA" id="ARBA00008981"/>
    </source>
</evidence>
<accession>A0A8J7PHB3</accession>
<dbReference type="CDD" id="cd00610">
    <property type="entry name" value="OAT_like"/>
    <property type="match status" value="1"/>
</dbReference>
<evidence type="ECO:0000256" key="7">
    <source>
        <dbReference type="ARBA" id="ARBA00023244"/>
    </source>
</evidence>
<organism evidence="9 10">
    <name type="scientific">Candidatus Obscuribacter phosphatis</name>
    <dbReference type="NCBI Taxonomy" id="1906157"/>
    <lineage>
        <taxon>Bacteria</taxon>
        <taxon>Bacillati</taxon>
        <taxon>Candidatus Melainabacteria</taxon>
        <taxon>Candidatus Obscuribacterales</taxon>
        <taxon>Candidatus Obscuribacteraceae</taxon>
        <taxon>Candidatus Obscuribacter</taxon>
    </lineage>
</organism>
<comment type="subunit">
    <text evidence="8">Homodimer.</text>
</comment>
<protein>
    <recommendedName>
        <fullName evidence="8">Glutamate-1-semialdehyde 2,1-aminomutase</fullName>
        <shortName evidence="8">GSA</shortName>
        <ecNumber evidence="8">5.4.3.8</ecNumber>
    </recommendedName>
    <alternativeName>
        <fullName evidence="8">Glutamate-1-semialdehyde aminotransferase</fullName>
        <shortName evidence="8">GSA-AT</shortName>
    </alternativeName>
</protein>
<gene>
    <name evidence="8" type="primary">hemL</name>
    <name evidence="9" type="ORF">J0M35_07525</name>
</gene>